<proteinExistence type="predicted"/>
<reference evidence="2" key="1">
    <citation type="submission" date="2022-11" db="UniProtKB">
        <authorList>
            <consortium name="WormBaseParasite"/>
        </authorList>
    </citation>
    <scope>IDENTIFICATION</scope>
</reference>
<accession>A0A914QSQ8</accession>
<name>A0A914QSQ8_9BILA</name>
<dbReference type="WBParaSite" id="PDA_v2.g6965.t1">
    <property type="protein sequence ID" value="PDA_v2.g6965.t1"/>
    <property type="gene ID" value="PDA_v2.g6965"/>
</dbReference>
<protein>
    <submittedName>
        <fullName evidence="2">Uncharacterized protein</fullName>
    </submittedName>
</protein>
<evidence type="ECO:0000313" key="1">
    <source>
        <dbReference type="Proteomes" id="UP000887578"/>
    </source>
</evidence>
<organism evidence="1 2">
    <name type="scientific">Panagrolaimus davidi</name>
    <dbReference type="NCBI Taxonomy" id="227884"/>
    <lineage>
        <taxon>Eukaryota</taxon>
        <taxon>Metazoa</taxon>
        <taxon>Ecdysozoa</taxon>
        <taxon>Nematoda</taxon>
        <taxon>Chromadorea</taxon>
        <taxon>Rhabditida</taxon>
        <taxon>Tylenchina</taxon>
        <taxon>Panagrolaimomorpha</taxon>
        <taxon>Panagrolaimoidea</taxon>
        <taxon>Panagrolaimidae</taxon>
        <taxon>Panagrolaimus</taxon>
    </lineage>
</organism>
<keyword evidence="1" id="KW-1185">Reference proteome</keyword>
<dbReference type="Proteomes" id="UP000887578">
    <property type="component" value="Unplaced"/>
</dbReference>
<dbReference type="AlphaFoldDB" id="A0A914QSQ8"/>
<sequence length="112" mass="12539">MKDICPGNDFAQITNADVTIAVSPIAWAHRINSDAQKNIGPFGSKSRNPKAIEVIPAKNCPSENIFFAPKMCICKTSDRHRKNKMSNFTYRSMPSPIFGPPKFNEIIKKRSN</sequence>
<evidence type="ECO:0000313" key="2">
    <source>
        <dbReference type="WBParaSite" id="PDA_v2.g6965.t1"/>
    </source>
</evidence>